<dbReference type="EMBL" id="BTRK01000005">
    <property type="protein sequence ID" value="GMR54546.1"/>
    <property type="molecule type" value="Genomic_DNA"/>
</dbReference>
<evidence type="ECO:0000313" key="2">
    <source>
        <dbReference type="Proteomes" id="UP001328107"/>
    </source>
</evidence>
<reference evidence="2" key="1">
    <citation type="submission" date="2022-10" db="EMBL/GenBank/DDBJ databases">
        <title>Genome assembly of Pristionchus species.</title>
        <authorList>
            <person name="Yoshida K."/>
            <person name="Sommer R.J."/>
        </authorList>
    </citation>
    <scope>NUCLEOTIDE SEQUENCE [LARGE SCALE GENOMIC DNA]</scope>
    <source>
        <strain evidence="2">RS5460</strain>
    </source>
</reference>
<proteinExistence type="predicted"/>
<dbReference type="Proteomes" id="UP001328107">
    <property type="component" value="Unassembled WGS sequence"/>
</dbReference>
<evidence type="ECO:0000313" key="1">
    <source>
        <dbReference type="EMBL" id="GMR54546.1"/>
    </source>
</evidence>
<sequence length="103" mass="12140">MKEFRVHIDRRDPPLFFHLLTPPLPPLLLPSRLQRLVGLSIISEKYDSSEEMVIYYINLMLQLLLIFTLRCGYRSIISAIEIKRWGEYGNRSGVHYHWGAALR</sequence>
<accession>A0AAN5D0E2</accession>
<comment type="caution">
    <text evidence="1">The sequence shown here is derived from an EMBL/GenBank/DDBJ whole genome shotgun (WGS) entry which is preliminary data.</text>
</comment>
<organism evidence="1 2">
    <name type="scientific">Pristionchus mayeri</name>
    <dbReference type="NCBI Taxonomy" id="1317129"/>
    <lineage>
        <taxon>Eukaryota</taxon>
        <taxon>Metazoa</taxon>
        <taxon>Ecdysozoa</taxon>
        <taxon>Nematoda</taxon>
        <taxon>Chromadorea</taxon>
        <taxon>Rhabditida</taxon>
        <taxon>Rhabditina</taxon>
        <taxon>Diplogasteromorpha</taxon>
        <taxon>Diplogasteroidea</taxon>
        <taxon>Neodiplogasteridae</taxon>
        <taxon>Pristionchus</taxon>
    </lineage>
</organism>
<name>A0AAN5D0E2_9BILA</name>
<dbReference type="AlphaFoldDB" id="A0AAN5D0E2"/>
<keyword evidence="2" id="KW-1185">Reference proteome</keyword>
<gene>
    <name evidence="1" type="ORF">PMAYCL1PPCAC_24741</name>
</gene>
<protein>
    <submittedName>
        <fullName evidence="1">Uncharacterized protein</fullName>
    </submittedName>
</protein>